<accession>A0A1D8EW55</accession>
<dbReference type="EMBL" id="KX683423">
    <property type="protein sequence ID" value="AOT25461.1"/>
    <property type="molecule type" value="Genomic_DNA"/>
</dbReference>
<sequence>MTNPTNAEDFDFFFCFETKGLRFDGPGDPDTWYANMQPVGPGADGEPPAFLVQTYLNLLPQESENLRISLRYAPTVAWTQIDPEDADTLPGTVEDYTFGSLTDYTEGELTVTAGIVADGDYGRDYAAMAFLQYSALASEPGAPYSNPRFVYTPKITFGTWDMSEYI</sequence>
<dbReference type="Proteomes" id="UP000226245">
    <property type="component" value="Segment"/>
</dbReference>
<keyword evidence="2" id="KW-1185">Reference proteome</keyword>
<reference evidence="1 2" key="1">
    <citation type="submission" date="2016-08" db="EMBL/GenBank/DDBJ databases">
        <authorList>
            <person name="DeLong Z."/>
            <person name="DeVault B."/>
            <person name="Huffman J."/>
            <person name="Scuttaro V."/>
            <person name="Woodford M."/>
            <person name="Washington J.M."/>
            <person name="Klyczek K."/>
            <person name="Garlena R.A."/>
            <person name="Russell D.A."/>
            <person name="Pope W.H."/>
            <person name="Jacobs-Sera D."/>
            <person name="Hendrix R.W."/>
            <person name="Hatfull G.F."/>
        </authorList>
    </citation>
    <scope>NUCLEOTIDE SEQUENCE [LARGE SCALE GENOMIC DNA]</scope>
</reference>
<name>A0A1D8EW55_9CAUD</name>
<evidence type="ECO:0000313" key="1">
    <source>
        <dbReference type="EMBL" id="AOT25461.1"/>
    </source>
</evidence>
<proteinExistence type="predicted"/>
<gene>
    <name evidence="1" type="ORF">SEA_BABYRAY_6</name>
</gene>
<protein>
    <submittedName>
        <fullName evidence="1">Uncharacterized protein</fullName>
    </submittedName>
</protein>
<organism evidence="1 2">
    <name type="scientific">Mycobacterium phage BabyRay</name>
    <dbReference type="NCBI Taxonomy" id="1897486"/>
    <lineage>
        <taxon>Viruses</taxon>
        <taxon>Duplodnaviria</taxon>
        <taxon>Heunggongvirae</taxon>
        <taxon>Uroviricota</taxon>
        <taxon>Caudoviricetes</taxon>
        <taxon>Veracruzvirus</taxon>
        <taxon>Veracruzvirus babyboy</taxon>
    </lineage>
</organism>
<evidence type="ECO:0000313" key="2">
    <source>
        <dbReference type="Proteomes" id="UP000226245"/>
    </source>
</evidence>